<dbReference type="EMBL" id="JAFCIX010000336">
    <property type="protein sequence ID" value="KAH6594270.1"/>
    <property type="molecule type" value="Genomic_DNA"/>
</dbReference>
<evidence type="ECO:0000256" key="2">
    <source>
        <dbReference type="ARBA" id="ARBA00032480"/>
    </source>
</evidence>
<dbReference type="PROSITE" id="PS51702">
    <property type="entry name" value="HTH_MU"/>
    <property type="match status" value="1"/>
</dbReference>
<gene>
    <name evidence="4" type="ORF">BASA50_006741</name>
</gene>
<name>A0ABQ8F919_9FUNG</name>
<dbReference type="InterPro" id="IPR007537">
    <property type="entry name" value="tRNAHis_GuaTrfase_Thg1"/>
</dbReference>
<dbReference type="InterPro" id="IPR003314">
    <property type="entry name" value="Mu-type_HTH"/>
</dbReference>
<protein>
    <recommendedName>
        <fullName evidence="1">tRNA(His) guanylyltransferase</fullName>
    </recommendedName>
    <alternativeName>
        <fullName evidence="2">tRNA-histidine guanylyltransferase</fullName>
    </alternativeName>
</protein>
<evidence type="ECO:0000259" key="3">
    <source>
        <dbReference type="PROSITE" id="PS51702"/>
    </source>
</evidence>
<dbReference type="Proteomes" id="UP001648503">
    <property type="component" value="Unassembled WGS sequence"/>
</dbReference>
<dbReference type="PANTHER" id="PTHR12729">
    <property type="entry name" value="TRNA(HIS) GUANYLYLTRANSFERASE-RELATED"/>
    <property type="match status" value="1"/>
</dbReference>
<evidence type="ECO:0000256" key="1">
    <source>
        <dbReference type="ARBA" id="ARBA00015443"/>
    </source>
</evidence>
<accession>A0ABQ8F919</accession>
<evidence type="ECO:0000313" key="4">
    <source>
        <dbReference type="EMBL" id="KAH6594270.1"/>
    </source>
</evidence>
<dbReference type="InterPro" id="IPR024956">
    <property type="entry name" value="tRNAHis_GuaTrfase_cat"/>
</dbReference>
<keyword evidence="5" id="KW-1185">Reference proteome</keyword>
<dbReference type="PANTHER" id="PTHR12729:SF1">
    <property type="entry name" value="TRNAHIS GUANYLYLTRANSFERASE CATALYTIC DOMAIN-CONTAINING PROTEIN"/>
    <property type="match status" value="1"/>
</dbReference>
<dbReference type="InterPro" id="IPR038469">
    <property type="entry name" value="tRNAHis_GuaTrfase_Thg1_sf"/>
</dbReference>
<comment type="caution">
    <text evidence="4">The sequence shown here is derived from an EMBL/GenBank/DDBJ whole genome shotgun (WGS) entry which is preliminary data.</text>
</comment>
<dbReference type="Gene3D" id="3.30.70.3000">
    <property type="match status" value="1"/>
</dbReference>
<evidence type="ECO:0000313" key="5">
    <source>
        <dbReference type="Proteomes" id="UP001648503"/>
    </source>
</evidence>
<feature type="domain" description="HTH Mu-type" evidence="3">
    <location>
        <begin position="1"/>
        <end position="19"/>
    </location>
</feature>
<proteinExistence type="predicted"/>
<organism evidence="4 5">
    <name type="scientific">Batrachochytrium salamandrivorans</name>
    <dbReference type="NCBI Taxonomy" id="1357716"/>
    <lineage>
        <taxon>Eukaryota</taxon>
        <taxon>Fungi</taxon>
        <taxon>Fungi incertae sedis</taxon>
        <taxon>Chytridiomycota</taxon>
        <taxon>Chytridiomycota incertae sedis</taxon>
        <taxon>Chytridiomycetes</taxon>
        <taxon>Rhizophydiales</taxon>
        <taxon>Rhizophydiales incertae sedis</taxon>
        <taxon>Batrachochytrium</taxon>
    </lineage>
</organism>
<sequence>MSLPKSAQDALVAMYEAQTGNRLKEMEKENDMAVRPTEPYIIRIDGVAFHTFTKGVQLPFDSRITRAMVETTKDLVSRFGPVTGYTQSDEISLVFPAVEVSDDSPYLALLQSETAKKKSSKRQRVRAINQTAAPSETNVSDGVADKLGHQVSNRVHAYNGRIQKLASVTASYASARFNYHLTTPATQWDTLATPQVRQRMIGHGAYFDSRVVILPDLMYSSESIFWRSNFDGMRNAISHISQAHFSKSELHGKTIRDQSEMLAGIGVDVMAVYGAKPLFGTWVKKEQYMLPNAVNMKTGEPVVGPVQRTRLRAGSFNWADWSEEERLRFTILKYWPNDAKAPPMDPLEPTDTE</sequence>
<dbReference type="Pfam" id="PF04446">
    <property type="entry name" value="Thg1"/>
    <property type="match status" value="1"/>
</dbReference>
<reference evidence="4 5" key="1">
    <citation type="submission" date="2021-02" db="EMBL/GenBank/DDBJ databases">
        <title>Variation within the Batrachochytrium salamandrivorans European outbreak.</title>
        <authorList>
            <person name="Kelly M."/>
            <person name="Pasmans F."/>
            <person name="Shea T.P."/>
            <person name="Munoz J.F."/>
            <person name="Carranza S."/>
            <person name="Cuomo C.A."/>
            <person name="Martel A."/>
        </authorList>
    </citation>
    <scope>NUCLEOTIDE SEQUENCE [LARGE SCALE GENOMIC DNA]</scope>
    <source>
        <strain evidence="4 5">AMFP18/2</strain>
    </source>
</reference>